<organism evidence="2 3">
    <name type="scientific">Prochlorococcus phage P-TIM68</name>
    <dbReference type="NCBI Taxonomy" id="1542477"/>
    <lineage>
        <taxon>Viruses</taxon>
        <taxon>Duplodnaviria</taxon>
        <taxon>Heunggongvirae</taxon>
        <taxon>Uroviricota</taxon>
        <taxon>Caudoviricetes</taxon>
        <taxon>Pantevenvirales</taxon>
        <taxon>Kyanoviridae</taxon>
        <taxon>Haifavirus</taxon>
        <taxon>Haifavirus tim68</taxon>
    </lineage>
</organism>
<keyword evidence="3" id="KW-1185">Reference proteome</keyword>
<dbReference type="InterPro" id="IPR036291">
    <property type="entry name" value="NAD(P)-bd_dom_sf"/>
</dbReference>
<dbReference type="KEGG" id="vg:26640252"/>
<dbReference type="GeneID" id="26640252"/>
<name>A0A0K0KW07_9CAUD</name>
<evidence type="ECO:0000259" key="1">
    <source>
        <dbReference type="Pfam" id="PF01370"/>
    </source>
</evidence>
<proteinExistence type="predicted"/>
<dbReference type="InterPro" id="IPR001509">
    <property type="entry name" value="Epimerase_deHydtase"/>
</dbReference>
<dbReference type="PANTHER" id="PTHR43245:SF13">
    <property type="entry name" value="UDP-D-APIOSE_UDP-D-XYLOSE SYNTHASE 2"/>
    <property type="match status" value="1"/>
</dbReference>
<accession>A0A0K0KW07</accession>
<dbReference type="Pfam" id="PF01370">
    <property type="entry name" value="Epimerase"/>
    <property type="match status" value="1"/>
</dbReference>
<dbReference type="RefSeq" id="YP_009213708.1">
    <property type="nucleotide sequence ID" value="NC_028955.1"/>
</dbReference>
<dbReference type="InterPro" id="IPR050177">
    <property type="entry name" value="Lipid_A_modif_metabolic_enz"/>
</dbReference>
<reference evidence="3" key="1">
    <citation type="submission" date="2014-08" db="EMBL/GenBank/DDBJ databases">
        <authorList>
            <person name="Edwards T."/>
        </authorList>
    </citation>
    <scope>NUCLEOTIDE SEQUENCE [LARGE SCALE GENOMIC DNA]</scope>
</reference>
<dbReference type="SUPFAM" id="SSF51735">
    <property type="entry name" value="NAD(P)-binding Rossmann-fold domains"/>
    <property type="match status" value="1"/>
</dbReference>
<protein>
    <submittedName>
        <fullName evidence="2">Putative NAD dependent epimerase</fullName>
    </submittedName>
</protein>
<evidence type="ECO:0000313" key="2">
    <source>
        <dbReference type="EMBL" id="AIR93533.1"/>
    </source>
</evidence>
<dbReference type="PANTHER" id="PTHR43245">
    <property type="entry name" value="BIFUNCTIONAL POLYMYXIN RESISTANCE PROTEIN ARNA"/>
    <property type="match status" value="1"/>
</dbReference>
<sequence>MKILVTGHKGFIGSHVYEHLTKIGYEVDGLDKPDDVCDIIRFIACKGVKYNVIIHLAAYAALRDSVQNPDKFWDNNVVKAKRLFDYCGRNNIRLLYASSAGAHGWWQNPYAITKKVNEIMAPDNSVGMRFFNVWAEKGSRDDMLYEMLKQGTAQYITRHKRDWIHVHDIARAICYLIPDKFRGVLDIGTGKNYSVLELAMRMGKSDLPILDDTPNEPDSLCADITQLTKLGWFPTIDIMELLHG</sequence>
<dbReference type="EMBL" id="KM359505">
    <property type="protein sequence ID" value="AIR93533.1"/>
    <property type="molecule type" value="Genomic_DNA"/>
</dbReference>
<dbReference type="Gene3D" id="3.40.50.720">
    <property type="entry name" value="NAD(P)-binding Rossmann-like Domain"/>
    <property type="match status" value="1"/>
</dbReference>
<dbReference type="OrthoDB" id="11993at10239"/>
<dbReference type="Proteomes" id="UP000207741">
    <property type="component" value="Segment"/>
</dbReference>
<feature type="domain" description="NAD-dependent epimerase/dehydratase" evidence="1">
    <location>
        <begin position="3"/>
        <end position="179"/>
    </location>
</feature>
<evidence type="ECO:0000313" key="3">
    <source>
        <dbReference type="Proteomes" id="UP000207741"/>
    </source>
</evidence>